<organism evidence="14 15">
    <name type="scientific">Veillonella dispar ATCC 17748</name>
    <dbReference type="NCBI Taxonomy" id="546273"/>
    <lineage>
        <taxon>Bacteria</taxon>
        <taxon>Bacillati</taxon>
        <taxon>Bacillota</taxon>
        <taxon>Negativicutes</taxon>
        <taxon>Veillonellales</taxon>
        <taxon>Veillonellaceae</taxon>
        <taxon>Veillonella</taxon>
    </lineage>
</organism>
<feature type="domain" description="Cytidyltransferase-like" evidence="13">
    <location>
        <begin position="370"/>
        <end position="490"/>
    </location>
</feature>
<comment type="subunit">
    <text evidence="11">Homodimer.</text>
</comment>
<dbReference type="Gene3D" id="3.40.50.620">
    <property type="entry name" value="HUPs"/>
    <property type="match status" value="1"/>
</dbReference>
<dbReference type="UniPathway" id="UPA00356">
    <property type="reaction ID" value="UER00437"/>
</dbReference>
<comment type="catalytic activity">
    <reaction evidence="10 11">
        <text>D-glycero-beta-D-manno-heptose 1-phosphate + ATP + H(+) = ADP-D-glycero-beta-D-manno-heptose + diphosphate</text>
        <dbReference type="Rhea" id="RHEA:27465"/>
        <dbReference type="ChEBI" id="CHEBI:15378"/>
        <dbReference type="ChEBI" id="CHEBI:30616"/>
        <dbReference type="ChEBI" id="CHEBI:33019"/>
        <dbReference type="ChEBI" id="CHEBI:59967"/>
        <dbReference type="ChEBI" id="CHEBI:61593"/>
        <dbReference type="EC" id="2.7.7.70"/>
    </reaction>
</comment>
<dbReference type="EMBL" id="ACIK02000010">
    <property type="protein sequence ID" value="EEP65455.1"/>
    <property type="molecule type" value="Genomic_DNA"/>
</dbReference>
<dbReference type="NCBIfam" id="TIGR00125">
    <property type="entry name" value="cyt_tran_rel"/>
    <property type="match status" value="1"/>
</dbReference>
<comment type="similarity">
    <text evidence="11">In the N-terminal section; belongs to the carbohydrate kinase PfkB family.</text>
</comment>
<keyword evidence="4 11" id="KW-0548">Nucleotidyltransferase</keyword>
<dbReference type="PANTHER" id="PTHR46969:SF1">
    <property type="entry name" value="BIFUNCTIONAL PROTEIN HLDE"/>
    <property type="match status" value="1"/>
</dbReference>
<comment type="function">
    <text evidence="2 11">Catalyzes the ADP transfer from ATP to D-glycero-beta-D-manno-heptose 1-phosphate, yielding ADP-D-glycero-beta-D-manno-heptose.</text>
</comment>
<evidence type="ECO:0000256" key="9">
    <source>
        <dbReference type="ARBA" id="ARBA00023277"/>
    </source>
</evidence>
<dbReference type="InterPro" id="IPR011611">
    <property type="entry name" value="PfkB_dom"/>
</dbReference>
<dbReference type="eggNOG" id="COG0615">
    <property type="taxonomic scope" value="Bacteria"/>
</dbReference>
<dbReference type="GO" id="GO:0005524">
    <property type="term" value="F:ATP binding"/>
    <property type="evidence" value="ECO:0007669"/>
    <property type="project" value="UniProtKB-UniRule"/>
</dbReference>
<keyword evidence="7 11" id="KW-0067">ATP-binding</keyword>
<proteinExistence type="inferred from homology"/>
<evidence type="ECO:0000313" key="15">
    <source>
        <dbReference type="Proteomes" id="UP000003529"/>
    </source>
</evidence>
<feature type="active site" evidence="11">
    <location>
        <position position="288"/>
    </location>
</feature>
<comment type="caution">
    <text evidence="14">The sequence shown here is derived from an EMBL/GenBank/DDBJ whole genome shotgun (WGS) entry which is preliminary data.</text>
</comment>
<keyword evidence="15" id="KW-1185">Reference proteome</keyword>
<comment type="pathway">
    <text evidence="11">Nucleotide-sugar biosynthesis; ADP-L-glycero-beta-D-manno-heptose biosynthesis; ADP-L-glycero-beta-D-manno-heptose from D-glycero-beta-D-manno-heptose 7-phosphate: step 3/4.</text>
</comment>
<evidence type="ECO:0000256" key="5">
    <source>
        <dbReference type="ARBA" id="ARBA00022741"/>
    </source>
</evidence>
<comment type="pathway">
    <text evidence="11">Nucleotide-sugar biosynthesis; ADP-L-glycero-beta-D-manno-heptose biosynthesis; ADP-L-glycero-beta-D-manno-heptose from D-glycero-beta-D-manno-heptose 7-phosphate: step 1/4.</text>
</comment>
<dbReference type="CDD" id="cd01172">
    <property type="entry name" value="RfaE_like"/>
    <property type="match status" value="1"/>
</dbReference>
<dbReference type="InterPro" id="IPR014729">
    <property type="entry name" value="Rossmann-like_a/b/a_fold"/>
</dbReference>
<dbReference type="GO" id="GO:0033785">
    <property type="term" value="F:heptose 7-phosphate kinase activity"/>
    <property type="evidence" value="ECO:0007669"/>
    <property type="project" value="UniProtKB-UniRule"/>
</dbReference>
<keyword evidence="6 11" id="KW-0418">Kinase</keyword>
<dbReference type="Gene3D" id="3.40.1190.20">
    <property type="match status" value="1"/>
</dbReference>
<accession>C4FRB2</accession>
<dbReference type="PANTHER" id="PTHR46969">
    <property type="entry name" value="BIFUNCTIONAL PROTEIN HLDE"/>
    <property type="match status" value="1"/>
</dbReference>
<keyword evidence="5 11" id="KW-0547">Nucleotide-binding</keyword>
<keyword evidence="9 11" id="KW-0119">Carbohydrate metabolism</keyword>
<evidence type="ECO:0000259" key="13">
    <source>
        <dbReference type="Pfam" id="PF01467"/>
    </source>
</evidence>
<feature type="domain" description="Carbohydrate kinase PfkB" evidence="12">
    <location>
        <begin position="28"/>
        <end position="325"/>
    </location>
</feature>
<sequence length="502" mass="55186">MYIVVRNRWIMINATINQFLTKQLPNLKIAVIGDVMVDRYVFGDVSRISPEAPVPVNRVAKMKEVLGGAGNVASNLSNLDCTVYLGAIAGNDDHGRLLQQLLDADKIDTTGLLTSDDRSTITKMRILGDRQQMMRLDFETITDLTIHEEQKLSTWLENLCKAGIDGIVVSDYGKGVCTPTLLKKIFSLAKEYGVQTIVDPKGSDWSKYNGATCITPNVKELGECVGRKLENDDTTIVEAAKSVLANVDLEYIVATRSAKGITVIAKDGRTWHNPATQQEVFDVSGAGDTVVSMMMTCLASGLSMRLALHIANGAAGIVVSKVGTYPIHRSELLDLWHSYKHSVQSKPLYTKEEMKQLITQWQNKGETVVFTNGCFDILHRGHITYLQEAAQLGDHLIIGLNSDASVRRLKGETRPIVSEEDRAALLSALRCIDGVVLFEEDTPAELLAYLRPNTLVKGGDYKIEDIIGRESVDHVEVLSFKEGYSTSDIVGKIATMAKEGKL</sequence>
<dbReference type="NCBIfam" id="TIGR02199">
    <property type="entry name" value="rfaE_dom_II"/>
    <property type="match status" value="1"/>
</dbReference>
<comment type="function">
    <text evidence="1 11">Catalyzes the phosphorylation of D-glycero-D-manno-heptose 7-phosphate at the C-1 position to selectively form D-glycero-beta-D-manno-heptose-1,7-bisphosphate.</text>
</comment>
<evidence type="ECO:0000256" key="7">
    <source>
        <dbReference type="ARBA" id="ARBA00022840"/>
    </source>
</evidence>
<comment type="similarity">
    <text evidence="11">In the C-terminal section; belongs to the cytidylyltransferase family.</text>
</comment>
<reference evidence="14" key="1">
    <citation type="submission" date="2009-04" db="EMBL/GenBank/DDBJ databases">
        <authorList>
            <person name="Weinstock G."/>
            <person name="Sodergren E."/>
            <person name="Clifton S."/>
            <person name="Fulton L."/>
            <person name="Fulton B."/>
            <person name="Courtney L."/>
            <person name="Fronick C."/>
            <person name="Harrison M."/>
            <person name="Strong C."/>
            <person name="Farmer C."/>
            <person name="Delahaunty K."/>
            <person name="Markovic C."/>
            <person name="Hall O."/>
            <person name="Minx P."/>
            <person name="Tomlinson C."/>
            <person name="Mitreva M."/>
            <person name="Nelson J."/>
            <person name="Hou S."/>
            <person name="Wollam A."/>
            <person name="Pepin K.H."/>
            <person name="Johnson M."/>
            <person name="Bhonagiri V."/>
            <person name="Nash W.E."/>
            <person name="Warren W."/>
            <person name="Chinwalla A."/>
            <person name="Mardis E.R."/>
            <person name="Wilson R.K."/>
        </authorList>
    </citation>
    <scope>NUCLEOTIDE SEQUENCE [LARGE SCALE GENOMIC DNA]</scope>
    <source>
        <strain evidence="14">ATCC 17748</strain>
    </source>
</reference>
<evidence type="ECO:0000256" key="8">
    <source>
        <dbReference type="ARBA" id="ARBA00023268"/>
    </source>
</evidence>
<evidence type="ECO:0000256" key="3">
    <source>
        <dbReference type="ARBA" id="ARBA00022679"/>
    </source>
</evidence>
<feature type="region of interest" description="Cytidylyltransferase" evidence="11">
    <location>
        <begin position="370"/>
        <end position="502"/>
    </location>
</feature>
<gene>
    <name evidence="11" type="primary">hldE</name>
    <name evidence="14" type="synonym">rfaE</name>
    <name evidence="14" type="ORF">VEIDISOL_01335</name>
</gene>
<keyword evidence="8 11" id="KW-0511">Multifunctional enzyme</keyword>
<evidence type="ECO:0000256" key="4">
    <source>
        <dbReference type="ARBA" id="ARBA00022695"/>
    </source>
</evidence>
<evidence type="ECO:0000256" key="11">
    <source>
        <dbReference type="HAMAP-Rule" id="MF_01603"/>
    </source>
</evidence>
<dbReference type="InterPro" id="IPR023030">
    <property type="entry name" value="Bifunc_HldE"/>
</dbReference>
<dbReference type="SUPFAM" id="SSF52374">
    <property type="entry name" value="Nucleotidylyl transferase"/>
    <property type="match status" value="1"/>
</dbReference>
<protein>
    <recommendedName>
        <fullName evidence="11">Bifunctional protein HldE</fullName>
    </recommendedName>
    <domain>
        <recommendedName>
            <fullName evidence="11">D-beta-D-heptose 7-phosphate kinase</fullName>
            <ecNumber evidence="11">2.7.1.167</ecNumber>
        </recommendedName>
        <alternativeName>
            <fullName evidence="11">D-beta-D-heptose 7-phosphotransferase</fullName>
        </alternativeName>
        <alternativeName>
            <fullName evidence="11">D-glycero-beta-D-manno-heptose-7-phosphate kinase</fullName>
        </alternativeName>
    </domain>
    <domain>
        <recommendedName>
            <fullName evidence="11">D-beta-D-heptose 1-phosphate adenylyltransferase</fullName>
            <ecNumber evidence="11">2.7.7.70</ecNumber>
        </recommendedName>
        <alternativeName>
            <fullName evidence="11">D-glycero-beta-D-manno-heptose 1-phosphate adenylyltransferase</fullName>
        </alternativeName>
    </domain>
</protein>
<dbReference type="EC" id="2.7.1.167" evidence="11"/>
<dbReference type="HOGENOM" id="CLU_021150_2_1_9"/>
<evidence type="ECO:0000256" key="2">
    <source>
        <dbReference type="ARBA" id="ARBA00003753"/>
    </source>
</evidence>
<name>C4FRB2_9FIRM</name>
<dbReference type="InterPro" id="IPR011914">
    <property type="entry name" value="RfaE_dom_II"/>
</dbReference>
<feature type="binding site" evidence="11">
    <location>
        <begin position="217"/>
        <end position="220"/>
    </location>
    <ligand>
        <name>ATP</name>
        <dbReference type="ChEBI" id="CHEBI:30616"/>
    </ligand>
</feature>
<dbReference type="NCBIfam" id="TIGR02198">
    <property type="entry name" value="rfaE_dom_I"/>
    <property type="match status" value="1"/>
</dbReference>
<dbReference type="GO" id="GO:0016773">
    <property type="term" value="F:phosphotransferase activity, alcohol group as acceptor"/>
    <property type="evidence" value="ECO:0007669"/>
    <property type="project" value="InterPro"/>
</dbReference>
<dbReference type="EC" id="2.7.7.70" evidence="11"/>
<keyword evidence="3 11" id="KW-0808">Transferase</keyword>
<dbReference type="InterPro" id="IPR029056">
    <property type="entry name" value="Ribokinase-like"/>
</dbReference>
<evidence type="ECO:0000313" key="14">
    <source>
        <dbReference type="EMBL" id="EEP65455.1"/>
    </source>
</evidence>
<dbReference type="Pfam" id="PF01467">
    <property type="entry name" value="CTP_transf_like"/>
    <property type="match status" value="1"/>
</dbReference>
<comment type="catalytic activity">
    <reaction evidence="11">
        <text>D-glycero-beta-D-manno-heptose 7-phosphate + ATP = D-glycero-beta-D-manno-heptose 1,7-bisphosphate + ADP + H(+)</text>
        <dbReference type="Rhea" id="RHEA:27473"/>
        <dbReference type="ChEBI" id="CHEBI:15378"/>
        <dbReference type="ChEBI" id="CHEBI:30616"/>
        <dbReference type="ChEBI" id="CHEBI:60204"/>
        <dbReference type="ChEBI" id="CHEBI:60208"/>
        <dbReference type="ChEBI" id="CHEBI:456216"/>
        <dbReference type="EC" id="2.7.1.167"/>
    </reaction>
</comment>
<feature type="region of interest" description="Ribokinase" evidence="11">
    <location>
        <begin position="1"/>
        <end position="342"/>
    </location>
</feature>
<dbReference type="InterPro" id="IPR004821">
    <property type="entry name" value="Cyt_trans-like"/>
</dbReference>
<dbReference type="GO" id="GO:0033786">
    <property type="term" value="F:heptose-1-phosphate adenylyltransferase activity"/>
    <property type="evidence" value="ECO:0007669"/>
    <property type="project" value="UniProtKB-UniRule"/>
</dbReference>
<dbReference type="HAMAP" id="MF_01603">
    <property type="entry name" value="HldE"/>
    <property type="match status" value="1"/>
</dbReference>
<dbReference type="GO" id="GO:0097171">
    <property type="term" value="P:ADP-L-glycero-beta-D-manno-heptose biosynthetic process"/>
    <property type="evidence" value="ECO:0007669"/>
    <property type="project" value="UniProtKB-UniPathway"/>
</dbReference>
<evidence type="ECO:0000259" key="12">
    <source>
        <dbReference type="Pfam" id="PF00294"/>
    </source>
</evidence>
<dbReference type="Proteomes" id="UP000003529">
    <property type="component" value="Unassembled WGS sequence"/>
</dbReference>
<dbReference type="GO" id="GO:0005829">
    <property type="term" value="C:cytosol"/>
    <property type="evidence" value="ECO:0007669"/>
    <property type="project" value="TreeGrafter"/>
</dbReference>
<evidence type="ECO:0000256" key="10">
    <source>
        <dbReference type="ARBA" id="ARBA00047428"/>
    </source>
</evidence>
<dbReference type="SUPFAM" id="SSF53613">
    <property type="entry name" value="Ribokinase-like"/>
    <property type="match status" value="1"/>
</dbReference>
<dbReference type="eggNOG" id="COG2870">
    <property type="taxonomic scope" value="Bacteria"/>
</dbReference>
<dbReference type="Pfam" id="PF00294">
    <property type="entry name" value="PfkB"/>
    <property type="match status" value="1"/>
</dbReference>
<dbReference type="InterPro" id="IPR011913">
    <property type="entry name" value="RfaE_dom_I"/>
</dbReference>
<evidence type="ECO:0000256" key="1">
    <source>
        <dbReference type="ARBA" id="ARBA00002319"/>
    </source>
</evidence>
<dbReference type="AlphaFoldDB" id="C4FRB2"/>
<evidence type="ECO:0000256" key="6">
    <source>
        <dbReference type="ARBA" id="ARBA00022777"/>
    </source>
</evidence>